<dbReference type="SMART" id="SM00968">
    <property type="entry name" value="SMC_hinge"/>
    <property type="match status" value="1"/>
</dbReference>
<dbReference type="PANTHER" id="PTHR43977">
    <property type="entry name" value="STRUCTURAL MAINTENANCE OF CHROMOSOMES PROTEIN 3"/>
    <property type="match status" value="1"/>
</dbReference>
<feature type="coiled-coil region" evidence="2">
    <location>
        <begin position="208"/>
        <end position="299"/>
    </location>
</feature>
<dbReference type="Gene3D" id="3.30.70.1620">
    <property type="match status" value="1"/>
</dbReference>
<feature type="coiled-coil region" evidence="2">
    <location>
        <begin position="829"/>
        <end position="877"/>
    </location>
</feature>
<dbReference type="OMA" id="THNKIAM"/>
<name>A0A8B7NGX7_HYAAZ</name>
<dbReference type="GO" id="GO:0051276">
    <property type="term" value="P:chromosome organization"/>
    <property type="evidence" value="ECO:0007669"/>
    <property type="project" value="InterPro"/>
</dbReference>
<reference evidence="5" key="1">
    <citation type="submission" date="2025-08" db="UniProtKB">
        <authorList>
            <consortium name="RefSeq"/>
        </authorList>
    </citation>
    <scope>IDENTIFICATION</scope>
    <source>
        <tissue evidence="5">Whole organism</tissue>
    </source>
</reference>
<dbReference type="FunFam" id="3.40.50.300:FF:000385">
    <property type="entry name" value="Structural maintenance of chromosomes 2"/>
    <property type="match status" value="1"/>
</dbReference>
<dbReference type="InterPro" id="IPR027417">
    <property type="entry name" value="P-loop_NTPase"/>
</dbReference>
<dbReference type="GO" id="GO:0005524">
    <property type="term" value="F:ATP binding"/>
    <property type="evidence" value="ECO:0007669"/>
    <property type="project" value="InterPro"/>
</dbReference>
<feature type="coiled-coil region" evidence="2">
    <location>
        <begin position="358"/>
        <end position="434"/>
    </location>
</feature>
<dbReference type="InterPro" id="IPR003395">
    <property type="entry name" value="RecF/RecN/SMC_N"/>
</dbReference>
<keyword evidence="1 2" id="KW-0175">Coiled coil</keyword>
<dbReference type="InterPro" id="IPR010935">
    <property type="entry name" value="SMC_hinge"/>
</dbReference>
<accession>A0A8B7NGX7</accession>
<dbReference type="RefSeq" id="XP_018012651.2">
    <property type="nucleotide sequence ID" value="XM_018157162.2"/>
</dbReference>
<dbReference type="Pfam" id="PF06470">
    <property type="entry name" value="SMC_hinge"/>
    <property type="match status" value="1"/>
</dbReference>
<feature type="domain" description="SMC hinge" evidence="3">
    <location>
        <begin position="452"/>
        <end position="572"/>
    </location>
</feature>
<dbReference type="InterPro" id="IPR024704">
    <property type="entry name" value="SMC"/>
</dbReference>
<dbReference type="OrthoDB" id="10255539at2759"/>
<proteinExistence type="predicted"/>
<dbReference type="SUPFAM" id="SSF75553">
    <property type="entry name" value="Smc hinge domain"/>
    <property type="match status" value="1"/>
</dbReference>
<feature type="coiled-coil region" evidence="2">
    <location>
        <begin position="618"/>
        <end position="782"/>
    </location>
</feature>
<sequence>CYSQVRATNLQELVYKNGQAGVTKATVTITFDNSDKKQSPIGYEHYDEVTITRQVVIGGRNKYLINGTTVQNNRVQDFFRSVQLNVNNPHFLIMQGRITKVLNMKPPEILAMIEEAAGTRMYEAKKQQAQKTIEKKDAKLKEINDILSEEITPTLSKLKEERSQYLEYQKVQRELEHLTKLYVAFKFVQAEKLRTTAQTQHDEGKTDLAKLQQSIADGSRQVSELQDQIAQLQQIRDSETGGQLQELEKELKEKEKAEVRVAAALKSLRETIKAEEKKCKQLQKFLAEDEKALEQKRAEGNKVQGTYDAMRAAATVNTEAVAAAEARLQAISTGMYASQAGGEDATLQDQIIKAKAAITAAKTETKQAEMRLKHSREELKRKKVEMNQTEAAYKQDKGLLDRMEKEVKNLEGRRRALNNDVRNLQEKVDALLSRYPELNFKYQDPERNFDRSQVKGLVCKLMKLKDPSAATALQVTAGGKLYNVIVSTEVVGKQLLQRGQLQSRVTFIPLNKITARPIDQRTAARAQQIGGKDGVQTALSLVDYNPELQAAMEFVLGATFVCRDMDVAKRVAFDERILRKCVTLEGDVVDPAGTLSGDECIAIVERCKQQEQEGEHQVQELLGQIKNAKALKEQQLKEATKHLEACKKKELETRQQWDTMKQEEESLKLEVRELEESISAQQQQLQASADVLKQYAEQLTENEAQHKLSKDEVESALAAVKEQKQMLAAQNKEINAKLAQKDAILKAGNEAELEVKQLEHKLSKLKTDAKEAENKVASMLTSHEWIAEDRKFFGQPNTAYDFETNDPNEAGRKISKLEETKTKLSKNVNMRAMNMLGKAEDQYNDLMRKKQIVENDKAKIETVIRELDEKKKEALRQAWEQVNKDFGSIFCMLLPGTQAKLLPPEGMDVLDGLEVKVAFGDVWKESLTELSGGQRSLVALSLILALLLFKPAPIYILDEVDAALDLSHTQNIGHMLRTHFKHSQFIVVSLKDGMFNNANVLFKTKFVDGSSTVTRHTQQPSNMTRRK</sequence>
<gene>
    <name evidence="5" type="primary">LOC108669758</name>
</gene>
<dbReference type="CTD" id="10592"/>
<feature type="non-terminal residue" evidence="5">
    <location>
        <position position="1"/>
    </location>
</feature>
<organism evidence="4 5">
    <name type="scientific">Hyalella azteca</name>
    <name type="common">Amphipod</name>
    <dbReference type="NCBI Taxonomy" id="294128"/>
    <lineage>
        <taxon>Eukaryota</taxon>
        <taxon>Metazoa</taxon>
        <taxon>Ecdysozoa</taxon>
        <taxon>Arthropoda</taxon>
        <taxon>Crustacea</taxon>
        <taxon>Multicrustacea</taxon>
        <taxon>Malacostraca</taxon>
        <taxon>Eumalacostraca</taxon>
        <taxon>Peracarida</taxon>
        <taxon>Amphipoda</taxon>
        <taxon>Senticaudata</taxon>
        <taxon>Talitrida</taxon>
        <taxon>Talitroidea</taxon>
        <taxon>Hyalellidae</taxon>
        <taxon>Hyalella</taxon>
    </lineage>
</organism>
<protein>
    <submittedName>
        <fullName evidence="5">Structural maintenance of chromosomes protein 2</fullName>
    </submittedName>
</protein>
<dbReference type="GeneID" id="108669758"/>
<evidence type="ECO:0000259" key="3">
    <source>
        <dbReference type="SMART" id="SM00968"/>
    </source>
</evidence>
<dbReference type="Pfam" id="PF02463">
    <property type="entry name" value="SMC_N"/>
    <property type="match status" value="1"/>
</dbReference>
<dbReference type="SUPFAM" id="SSF52540">
    <property type="entry name" value="P-loop containing nucleoside triphosphate hydrolases"/>
    <property type="match status" value="1"/>
</dbReference>
<evidence type="ECO:0000256" key="2">
    <source>
        <dbReference type="SAM" id="Coils"/>
    </source>
</evidence>
<dbReference type="KEGG" id="hazt:108669758"/>
<evidence type="ECO:0000256" key="1">
    <source>
        <dbReference type="ARBA" id="ARBA00023054"/>
    </source>
</evidence>
<dbReference type="GO" id="GO:0005694">
    <property type="term" value="C:chromosome"/>
    <property type="evidence" value="ECO:0007669"/>
    <property type="project" value="InterPro"/>
</dbReference>
<evidence type="ECO:0000313" key="4">
    <source>
        <dbReference type="Proteomes" id="UP000694843"/>
    </source>
</evidence>
<evidence type="ECO:0000313" key="5">
    <source>
        <dbReference type="RefSeq" id="XP_018012651.2"/>
    </source>
</evidence>
<dbReference type="GO" id="GO:0016887">
    <property type="term" value="F:ATP hydrolysis activity"/>
    <property type="evidence" value="ECO:0007669"/>
    <property type="project" value="InterPro"/>
</dbReference>
<dbReference type="PIRSF" id="PIRSF005719">
    <property type="entry name" value="SMC"/>
    <property type="match status" value="1"/>
</dbReference>
<dbReference type="InterPro" id="IPR036277">
    <property type="entry name" value="SMC_hinge_sf"/>
</dbReference>
<dbReference type="Proteomes" id="UP000694843">
    <property type="component" value="Unplaced"/>
</dbReference>
<dbReference type="AlphaFoldDB" id="A0A8B7NGX7"/>
<dbReference type="Gene3D" id="3.40.50.300">
    <property type="entry name" value="P-loop containing nucleotide triphosphate hydrolases"/>
    <property type="match status" value="2"/>
</dbReference>
<keyword evidence="4" id="KW-1185">Reference proteome</keyword>